<dbReference type="UniPathway" id="UPA00241">
    <property type="reaction ID" value="UER00353"/>
</dbReference>
<keyword evidence="3" id="KW-0460">Magnesium</keyword>
<dbReference type="GO" id="GO:0004632">
    <property type="term" value="F:phosphopantothenate--cysteine ligase activity"/>
    <property type="evidence" value="ECO:0007669"/>
    <property type="project" value="UniProtKB-UniRule"/>
</dbReference>
<keyword evidence="3 4" id="KW-0436">Ligase</keyword>
<comment type="cofactor">
    <cofactor evidence="3">
        <name>FMN</name>
        <dbReference type="ChEBI" id="CHEBI:58210"/>
    </cofactor>
    <text evidence="3">Binds 1 FMN per subunit.</text>
</comment>
<name>A0A3E3ECD1_9FIRM</name>
<dbReference type="RefSeq" id="WP_117581939.1">
    <property type="nucleotide sequence ID" value="NZ_QUSL01000022.1"/>
</dbReference>
<feature type="binding site" evidence="3">
    <location>
        <position position="331"/>
    </location>
    <ligand>
        <name>CTP</name>
        <dbReference type="ChEBI" id="CHEBI:37563"/>
    </ligand>
</feature>
<comment type="caution">
    <text evidence="7">The sequence shown here is derived from an EMBL/GenBank/DDBJ whole genome shotgun (WGS) entry which is preliminary data.</text>
</comment>
<comment type="caution">
    <text evidence="3">Lacks conserved residue(s) required for the propagation of feature annotation.</text>
</comment>
<evidence type="ECO:0000256" key="4">
    <source>
        <dbReference type="RuleBase" id="RU364078"/>
    </source>
</evidence>
<sequence length="395" mass="43636">MKTIIVGISGSVAAYKTCDLVRALKKLNYDIEVIMTENATKFISPLTLGALINKPVLVDDFDDQGYQIKHISYAKKADCFIIVPATANIIGKIANGVCDDIVTSTFLAATCPKLIAPAMNVNMYDNLATQRNIERCKTYGIKFVEPGYGLLACGDVGRGKLTDTDDIINMVEYCLSPKPLKHKRVLVTAGPTQEAIDPVRYITNHSSGKMGYALAKRAYQLGAKVTLISGPTDLRVPYGVEVINIKSARAMFEAVKESYEKQDYIIKAAAVGDYRVKEIATNKIKKHEDSLILEMVKNDDILTYLGAHKTTQTICGFAMETQNLIENAKDKFKRKNCDLLVANNLNENGAGFKKDTNKVTFISKNDVQSIELMSKDELSDLILKKLIKIKESHSC</sequence>
<organism evidence="7 8">
    <name type="scientific">Thomasclavelia ramosa</name>
    <dbReference type="NCBI Taxonomy" id="1547"/>
    <lineage>
        <taxon>Bacteria</taxon>
        <taxon>Bacillati</taxon>
        <taxon>Bacillota</taxon>
        <taxon>Erysipelotrichia</taxon>
        <taxon>Erysipelotrichales</taxon>
        <taxon>Coprobacillaceae</taxon>
        <taxon>Thomasclavelia</taxon>
    </lineage>
</organism>
<dbReference type="Pfam" id="PF04127">
    <property type="entry name" value="DFP"/>
    <property type="match status" value="1"/>
</dbReference>
<feature type="active site" description="Proton donor" evidence="3">
    <location>
        <position position="153"/>
    </location>
</feature>
<keyword evidence="3" id="KW-0479">Metal-binding</keyword>
<protein>
    <recommendedName>
        <fullName evidence="3">Coenzyme A biosynthesis bifunctional protein CoaBC</fullName>
    </recommendedName>
    <alternativeName>
        <fullName evidence="3">DNA/pantothenate metabolism flavoprotein</fullName>
    </alternativeName>
    <alternativeName>
        <fullName evidence="3">Phosphopantothenoylcysteine synthetase/decarboxylase</fullName>
        <shortName evidence="3">PPCS-PPCDC</shortName>
    </alternativeName>
    <domain>
        <recommendedName>
            <fullName evidence="3">Phosphopantothenoylcysteine decarboxylase</fullName>
            <shortName evidence="3">PPC decarboxylase</shortName>
            <shortName evidence="3">PPC-DC</shortName>
            <ecNumber evidence="3">4.1.1.36</ecNumber>
        </recommendedName>
        <alternativeName>
            <fullName evidence="3">CoaC</fullName>
        </alternativeName>
    </domain>
    <domain>
        <recommendedName>
            <fullName evidence="3">Phosphopantothenate--cysteine ligase</fullName>
            <ecNumber evidence="3">6.3.2.5</ecNumber>
        </recommendedName>
        <alternativeName>
            <fullName evidence="3">CoaB</fullName>
        </alternativeName>
        <alternativeName>
            <fullName evidence="3">Phosphopantothenoylcysteine synthetase</fullName>
            <shortName evidence="3">PPC synthetase</shortName>
            <shortName evidence="3">PPC-S</shortName>
        </alternativeName>
    </domain>
</protein>
<dbReference type="EC" id="6.3.2.5" evidence="3"/>
<dbReference type="Pfam" id="PF02441">
    <property type="entry name" value="Flavoprotein"/>
    <property type="match status" value="1"/>
</dbReference>
<dbReference type="GO" id="GO:0004633">
    <property type="term" value="F:phosphopantothenoylcysteine decarboxylase activity"/>
    <property type="evidence" value="ECO:0007669"/>
    <property type="project" value="UniProtKB-UniRule"/>
</dbReference>
<dbReference type="InterPro" id="IPR036551">
    <property type="entry name" value="Flavin_trans-like"/>
</dbReference>
<dbReference type="HAMAP" id="MF_02225">
    <property type="entry name" value="CoaBC"/>
    <property type="match status" value="1"/>
</dbReference>
<gene>
    <name evidence="3 7" type="primary">coaBC</name>
    <name evidence="7" type="ORF">DXB93_12955</name>
</gene>
<keyword evidence="3" id="KW-0511">Multifunctional enzyme</keyword>
<dbReference type="InterPro" id="IPR005252">
    <property type="entry name" value="CoaBC"/>
</dbReference>
<feature type="region of interest" description="Phosphopantothenoylcysteine decarboxylase" evidence="3">
    <location>
        <begin position="1"/>
        <end position="184"/>
    </location>
</feature>
<feature type="binding site" evidence="3">
    <location>
        <position position="273"/>
    </location>
    <ligand>
        <name>CTP</name>
        <dbReference type="ChEBI" id="CHEBI:37563"/>
    </ligand>
</feature>
<feature type="region of interest" description="Phosphopantothenate--cysteine ligase" evidence="3">
    <location>
        <begin position="185"/>
        <end position="395"/>
    </location>
</feature>
<dbReference type="Gene3D" id="3.40.50.10300">
    <property type="entry name" value="CoaB-like"/>
    <property type="match status" value="1"/>
</dbReference>
<accession>A0A3E3ECD1</accession>
<evidence type="ECO:0000256" key="3">
    <source>
        <dbReference type="HAMAP-Rule" id="MF_02225"/>
    </source>
</evidence>
<dbReference type="SUPFAM" id="SSF52507">
    <property type="entry name" value="Homo-oligomeric flavin-containing Cys decarboxylases, HFCD"/>
    <property type="match status" value="1"/>
</dbReference>
<dbReference type="Proteomes" id="UP000261032">
    <property type="component" value="Unassembled WGS sequence"/>
</dbReference>
<comment type="cofactor">
    <cofactor evidence="3">
        <name>Mg(2+)</name>
        <dbReference type="ChEBI" id="CHEBI:18420"/>
    </cofactor>
</comment>
<dbReference type="GO" id="GO:0015941">
    <property type="term" value="P:pantothenate catabolic process"/>
    <property type="evidence" value="ECO:0007669"/>
    <property type="project" value="InterPro"/>
</dbReference>
<evidence type="ECO:0000313" key="8">
    <source>
        <dbReference type="Proteomes" id="UP000261032"/>
    </source>
</evidence>
<dbReference type="InterPro" id="IPR003382">
    <property type="entry name" value="Flavoprotein"/>
</dbReference>
<proteinExistence type="inferred from homology"/>
<dbReference type="SUPFAM" id="SSF102645">
    <property type="entry name" value="CoaB-like"/>
    <property type="match status" value="1"/>
</dbReference>
<evidence type="ECO:0000259" key="6">
    <source>
        <dbReference type="Pfam" id="PF04127"/>
    </source>
</evidence>
<evidence type="ECO:0000259" key="5">
    <source>
        <dbReference type="Pfam" id="PF02441"/>
    </source>
</evidence>
<comment type="similarity">
    <text evidence="3 4">In the N-terminal section; belongs to the HFCD (homo-oligomeric flavin containing Cys decarboxylase) superfamily.</text>
</comment>
<dbReference type="AlphaFoldDB" id="A0A3E3ECD1"/>
<comment type="pathway">
    <text evidence="3 4">Cofactor biosynthesis; coenzyme A biosynthesis; CoA from (R)-pantothenate: step 2/5.</text>
</comment>
<dbReference type="PANTHER" id="PTHR14359:SF6">
    <property type="entry name" value="PHOSPHOPANTOTHENOYLCYSTEINE DECARBOXYLASE"/>
    <property type="match status" value="1"/>
</dbReference>
<evidence type="ECO:0000256" key="2">
    <source>
        <dbReference type="ARBA" id="ARBA00023239"/>
    </source>
</evidence>
<feature type="domain" description="Flavoprotein" evidence="5">
    <location>
        <begin position="2"/>
        <end position="167"/>
    </location>
</feature>
<comment type="similarity">
    <text evidence="3 4">In the C-terminal section; belongs to the PPC synthetase family.</text>
</comment>
<dbReference type="PANTHER" id="PTHR14359">
    <property type="entry name" value="HOMO-OLIGOMERIC FLAVIN CONTAINING CYS DECARBOXYLASE FAMILY"/>
    <property type="match status" value="1"/>
</dbReference>
<dbReference type="GO" id="GO:0071513">
    <property type="term" value="C:phosphopantothenoylcysteine decarboxylase complex"/>
    <property type="evidence" value="ECO:0007669"/>
    <property type="project" value="TreeGrafter"/>
</dbReference>
<dbReference type="InterPro" id="IPR035929">
    <property type="entry name" value="CoaB-like_sf"/>
</dbReference>
<comment type="catalytic activity">
    <reaction evidence="3 4">
        <text>N-[(R)-4-phosphopantothenoyl]-L-cysteine + H(+) = (R)-4'-phosphopantetheine + CO2</text>
        <dbReference type="Rhea" id="RHEA:16793"/>
        <dbReference type="ChEBI" id="CHEBI:15378"/>
        <dbReference type="ChEBI" id="CHEBI:16526"/>
        <dbReference type="ChEBI" id="CHEBI:59458"/>
        <dbReference type="ChEBI" id="CHEBI:61723"/>
        <dbReference type="EC" id="4.1.1.36"/>
    </reaction>
</comment>
<dbReference type="GO" id="GO:0010181">
    <property type="term" value="F:FMN binding"/>
    <property type="evidence" value="ECO:0007669"/>
    <property type="project" value="UniProtKB-UniRule"/>
</dbReference>
<feature type="binding site" evidence="3">
    <location>
        <position position="283"/>
    </location>
    <ligand>
        <name>CTP</name>
        <dbReference type="ChEBI" id="CHEBI:37563"/>
    </ligand>
</feature>
<comment type="function">
    <text evidence="4">Catalyzes two steps in the biosynthesis of coenzyme A. In the first step cysteine is conjugated to 4'-phosphopantothenate to form 4-phosphopantothenoylcysteine, in the latter compound is decarboxylated to form 4'-phosphopantotheine.</text>
</comment>
<feature type="domain" description="DNA/pantothenate metabolism flavoprotein C-terminal" evidence="6">
    <location>
        <begin position="180"/>
        <end position="388"/>
    </location>
</feature>
<dbReference type="NCBIfam" id="TIGR00521">
    <property type="entry name" value="coaBC_dfp"/>
    <property type="match status" value="1"/>
</dbReference>
<dbReference type="EC" id="4.1.1.36" evidence="3"/>
<comment type="pathway">
    <text evidence="3 4">Cofactor biosynthesis; coenzyme A biosynthesis; CoA from (R)-pantothenate: step 3/5.</text>
</comment>
<keyword evidence="2 3" id="KW-0456">Lyase</keyword>
<evidence type="ECO:0000256" key="1">
    <source>
        <dbReference type="ARBA" id="ARBA00022793"/>
    </source>
</evidence>
<feature type="binding site" evidence="3">
    <location>
        <position position="335"/>
    </location>
    <ligand>
        <name>CTP</name>
        <dbReference type="ChEBI" id="CHEBI:37563"/>
    </ligand>
</feature>
<keyword evidence="3 4" id="KW-0285">Flavoprotein</keyword>
<comment type="catalytic activity">
    <reaction evidence="3 4">
        <text>(R)-4'-phosphopantothenate + L-cysteine + CTP = N-[(R)-4-phosphopantothenoyl]-L-cysteine + CMP + diphosphate + H(+)</text>
        <dbReference type="Rhea" id="RHEA:19397"/>
        <dbReference type="ChEBI" id="CHEBI:10986"/>
        <dbReference type="ChEBI" id="CHEBI:15378"/>
        <dbReference type="ChEBI" id="CHEBI:33019"/>
        <dbReference type="ChEBI" id="CHEBI:35235"/>
        <dbReference type="ChEBI" id="CHEBI:37563"/>
        <dbReference type="ChEBI" id="CHEBI:59458"/>
        <dbReference type="ChEBI" id="CHEBI:60377"/>
        <dbReference type="EC" id="6.3.2.5"/>
    </reaction>
</comment>
<keyword evidence="3 4" id="KW-0288">FMN</keyword>
<dbReference type="GO" id="GO:0015937">
    <property type="term" value="P:coenzyme A biosynthetic process"/>
    <property type="evidence" value="ECO:0007669"/>
    <property type="project" value="UniProtKB-UniRule"/>
</dbReference>
<reference evidence="7 8" key="1">
    <citation type="submission" date="2018-08" db="EMBL/GenBank/DDBJ databases">
        <title>A genome reference for cultivated species of the human gut microbiota.</title>
        <authorList>
            <person name="Zou Y."/>
            <person name="Xue W."/>
            <person name="Luo G."/>
        </authorList>
    </citation>
    <scope>NUCLEOTIDE SEQUENCE [LARGE SCALE GENOMIC DNA]</scope>
    <source>
        <strain evidence="7 8">OM06-4</strain>
    </source>
</reference>
<evidence type="ECO:0000313" key="7">
    <source>
        <dbReference type="EMBL" id="RGD83692.1"/>
    </source>
</evidence>
<dbReference type="InterPro" id="IPR007085">
    <property type="entry name" value="DNA/pantothenate-metab_flavo_C"/>
</dbReference>
<dbReference type="Gene3D" id="3.40.50.1950">
    <property type="entry name" value="Flavin prenyltransferase-like"/>
    <property type="match status" value="1"/>
</dbReference>
<comment type="function">
    <text evidence="3">Catalyzes two sequential steps in the biosynthesis of coenzyme A. In the first step cysteine is conjugated to 4'-phosphopantothenate to form 4-phosphopantothenoylcysteine. In the second step the latter compound is decarboxylated to form 4'-phosphopantotheine.</text>
</comment>
<feature type="binding site" evidence="3">
    <location>
        <position position="317"/>
    </location>
    <ligand>
        <name>CTP</name>
        <dbReference type="ChEBI" id="CHEBI:37563"/>
    </ligand>
</feature>
<dbReference type="GO" id="GO:0046872">
    <property type="term" value="F:metal ion binding"/>
    <property type="evidence" value="ECO:0007669"/>
    <property type="project" value="UniProtKB-KW"/>
</dbReference>
<dbReference type="EMBL" id="QUSL01000022">
    <property type="protein sequence ID" value="RGD83692.1"/>
    <property type="molecule type" value="Genomic_DNA"/>
</dbReference>
<keyword evidence="1 3" id="KW-0210">Decarboxylase</keyword>